<evidence type="ECO:0000313" key="9">
    <source>
        <dbReference type="Proteomes" id="UP000016934"/>
    </source>
</evidence>
<gene>
    <name evidence="8" type="ORF">COCSADRAFT_345271</name>
</gene>
<dbReference type="STRING" id="665912.M2SWD3"/>
<evidence type="ECO:0000256" key="5">
    <source>
        <dbReference type="ARBA" id="ARBA00023128"/>
    </source>
</evidence>
<protein>
    <recommendedName>
        <fullName evidence="3">Altered inheritance of mitochondria protein 9, mitochondrial</fullName>
    </recommendedName>
    <alternativeName>
        <fullName evidence="6">Found in mitochondrial proteome protein 29</fullName>
    </alternativeName>
</protein>
<evidence type="ECO:0000256" key="4">
    <source>
        <dbReference type="ARBA" id="ARBA00022946"/>
    </source>
</evidence>
<dbReference type="Pfam" id="PF01636">
    <property type="entry name" value="APH"/>
    <property type="match status" value="1"/>
</dbReference>
<dbReference type="HOGENOM" id="CLU_019189_11_1_1"/>
<comment type="similarity">
    <text evidence="2">Belongs to the AIM9 family.</text>
</comment>
<accession>M2SWD3</accession>
<comment type="subcellular location">
    <subcellularLocation>
        <location evidence="1">Mitochondrion</location>
    </subcellularLocation>
</comment>
<dbReference type="RefSeq" id="XP_007703459.1">
    <property type="nucleotide sequence ID" value="XM_007705269.1"/>
</dbReference>
<reference evidence="9" key="2">
    <citation type="journal article" date="2013" name="PLoS Genet.">
        <title>Comparative genome structure, secondary metabolite, and effector coding capacity across Cochliobolus pathogens.</title>
        <authorList>
            <person name="Condon B.J."/>
            <person name="Leng Y."/>
            <person name="Wu D."/>
            <person name="Bushley K.E."/>
            <person name="Ohm R.A."/>
            <person name="Otillar R."/>
            <person name="Martin J."/>
            <person name="Schackwitz W."/>
            <person name="Grimwood J."/>
            <person name="MohdZainudin N."/>
            <person name="Xue C."/>
            <person name="Wang R."/>
            <person name="Manning V.A."/>
            <person name="Dhillon B."/>
            <person name="Tu Z.J."/>
            <person name="Steffenson B.J."/>
            <person name="Salamov A."/>
            <person name="Sun H."/>
            <person name="Lowry S."/>
            <person name="LaButti K."/>
            <person name="Han J."/>
            <person name="Copeland A."/>
            <person name="Lindquist E."/>
            <person name="Barry K."/>
            <person name="Schmutz J."/>
            <person name="Baker S.E."/>
            <person name="Ciuffetti L.M."/>
            <person name="Grigoriev I.V."/>
            <person name="Zhong S."/>
            <person name="Turgeon B.G."/>
        </authorList>
    </citation>
    <scope>NUCLEOTIDE SEQUENCE [LARGE SCALE GENOMIC DNA]</scope>
    <source>
        <strain evidence="9">ND90Pr / ATCC 201652</strain>
    </source>
</reference>
<dbReference type="KEGG" id="bsc:COCSADRAFT_345271"/>
<feature type="domain" description="Aminoglycoside phosphotransferase" evidence="7">
    <location>
        <begin position="187"/>
        <end position="273"/>
    </location>
</feature>
<evidence type="ECO:0000259" key="7">
    <source>
        <dbReference type="Pfam" id="PF01636"/>
    </source>
</evidence>
<dbReference type="GO" id="GO:0005739">
    <property type="term" value="C:mitochondrion"/>
    <property type="evidence" value="ECO:0007669"/>
    <property type="project" value="UniProtKB-SubCell"/>
</dbReference>
<keyword evidence="9" id="KW-1185">Reference proteome</keyword>
<evidence type="ECO:0000256" key="6">
    <source>
        <dbReference type="ARBA" id="ARBA00031849"/>
    </source>
</evidence>
<keyword evidence="5" id="KW-0496">Mitochondrion</keyword>
<dbReference type="PANTHER" id="PTHR36091">
    <property type="entry name" value="ALTERED INHERITANCE OF MITOCHONDRIA PROTEIN 9, MITOCHONDRIAL"/>
    <property type="match status" value="1"/>
</dbReference>
<keyword evidence="4" id="KW-0809">Transit peptide</keyword>
<dbReference type="PANTHER" id="PTHR36091:SF1">
    <property type="entry name" value="ALTERED INHERITANCE OF MITOCHONDRIA PROTEIN 9, MITOCHONDRIAL"/>
    <property type="match status" value="1"/>
</dbReference>
<dbReference type="InterPro" id="IPR051035">
    <property type="entry name" value="Mito_inheritance_9"/>
</dbReference>
<sequence length="419" mass="48040">MLLSRSVSNIAKWGHLRLLQTLEGSRARTPHIQTDANPPFCYTSERWLWNEREQLGARYRRFDVLGLQQAACNYNKAYCLEMEDRRKVIAKVPHPNAGPRVITTSSEVATMDFARTILKIPGNGIPGCEPAIITSGPQEVVSQAESTYCIGPITRKEFWEKERSNMECQGPLMVGTSSAKYLEAIARREIDWINAHANLHEKTMATWRYTSLKQKSPEAHIALLQKFLAAIPYITPQDPELVSPRLWHPDFHTGNIYIENQAQISCIIDWQGAWTTSVKLRYQVLQSILIHACETTTAEKNPLMYKAMRHPQGQTLKHLEAFAGSTWDDCLFSFEEYLISVERCQHHEEFGAFSKCQEFRRALKGILTDEGYTSNESFSTAVEILKDLRQVSLDKLNGKERCSFEEETRWIADLDRHDE</sequence>
<dbReference type="AlphaFoldDB" id="M2SWD3"/>
<name>M2SWD3_COCSN</name>
<organism evidence="8 9">
    <name type="scientific">Cochliobolus sativus (strain ND90Pr / ATCC 201652)</name>
    <name type="common">Common root rot and spot blotch fungus</name>
    <name type="synonym">Bipolaris sorokiniana</name>
    <dbReference type="NCBI Taxonomy" id="665912"/>
    <lineage>
        <taxon>Eukaryota</taxon>
        <taxon>Fungi</taxon>
        <taxon>Dikarya</taxon>
        <taxon>Ascomycota</taxon>
        <taxon>Pezizomycotina</taxon>
        <taxon>Dothideomycetes</taxon>
        <taxon>Pleosporomycetidae</taxon>
        <taxon>Pleosporales</taxon>
        <taxon>Pleosporineae</taxon>
        <taxon>Pleosporaceae</taxon>
        <taxon>Bipolaris</taxon>
    </lineage>
</organism>
<evidence type="ECO:0000313" key="8">
    <source>
        <dbReference type="EMBL" id="EMD61142.1"/>
    </source>
</evidence>
<evidence type="ECO:0000256" key="2">
    <source>
        <dbReference type="ARBA" id="ARBA00005543"/>
    </source>
</evidence>
<dbReference type="InterPro" id="IPR011009">
    <property type="entry name" value="Kinase-like_dom_sf"/>
</dbReference>
<dbReference type="SUPFAM" id="SSF56112">
    <property type="entry name" value="Protein kinase-like (PK-like)"/>
    <property type="match status" value="1"/>
</dbReference>
<reference evidence="8 9" key="1">
    <citation type="journal article" date="2012" name="PLoS Pathog.">
        <title>Diverse lifestyles and strategies of plant pathogenesis encoded in the genomes of eighteen Dothideomycetes fungi.</title>
        <authorList>
            <person name="Ohm R.A."/>
            <person name="Feau N."/>
            <person name="Henrissat B."/>
            <person name="Schoch C.L."/>
            <person name="Horwitz B.A."/>
            <person name="Barry K.W."/>
            <person name="Condon B.J."/>
            <person name="Copeland A.C."/>
            <person name="Dhillon B."/>
            <person name="Glaser F."/>
            <person name="Hesse C.N."/>
            <person name="Kosti I."/>
            <person name="LaButti K."/>
            <person name="Lindquist E.A."/>
            <person name="Lucas S."/>
            <person name="Salamov A.A."/>
            <person name="Bradshaw R.E."/>
            <person name="Ciuffetti L."/>
            <person name="Hamelin R.C."/>
            <person name="Kema G.H.J."/>
            <person name="Lawrence C."/>
            <person name="Scott J.A."/>
            <person name="Spatafora J.W."/>
            <person name="Turgeon B.G."/>
            <person name="de Wit P.J.G.M."/>
            <person name="Zhong S."/>
            <person name="Goodwin S.B."/>
            <person name="Grigoriev I.V."/>
        </authorList>
    </citation>
    <scope>NUCLEOTIDE SEQUENCE [LARGE SCALE GENOMIC DNA]</scope>
    <source>
        <strain evidence="9">ND90Pr / ATCC 201652</strain>
    </source>
</reference>
<dbReference type="InterPro" id="IPR002575">
    <property type="entry name" value="Aminoglycoside_PTrfase"/>
</dbReference>
<evidence type="ECO:0000256" key="3">
    <source>
        <dbReference type="ARBA" id="ARBA00016197"/>
    </source>
</evidence>
<dbReference type="Gene3D" id="3.90.1200.10">
    <property type="match status" value="1"/>
</dbReference>
<dbReference type="Proteomes" id="UP000016934">
    <property type="component" value="Unassembled WGS sequence"/>
</dbReference>
<proteinExistence type="inferred from homology"/>
<evidence type="ECO:0000256" key="1">
    <source>
        <dbReference type="ARBA" id="ARBA00004173"/>
    </source>
</evidence>
<dbReference type="EMBL" id="KB445649">
    <property type="protein sequence ID" value="EMD61142.1"/>
    <property type="molecule type" value="Genomic_DNA"/>
</dbReference>
<dbReference type="GeneID" id="19137700"/>
<dbReference type="eggNOG" id="ENOG502QV1E">
    <property type="taxonomic scope" value="Eukaryota"/>
</dbReference>
<dbReference type="OrthoDB" id="2968323at2759"/>